<feature type="transmembrane region" description="Helical" evidence="1">
    <location>
        <begin position="36"/>
        <end position="55"/>
    </location>
</feature>
<keyword evidence="1" id="KW-0472">Membrane</keyword>
<evidence type="ECO:0000256" key="1">
    <source>
        <dbReference type="SAM" id="Phobius"/>
    </source>
</evidence>
<keyword evidence="1" id="KW-0812">Transmembrane</keyword>
<reference evidence="2" key="1">
    <citation type="journal article" date="2013" name="J. Plant Res.">
        <title>Effect of fungi and light on seed germination of three Opuntia species from semiarid lands of central Mexico.</title>
        <authorList>
            <person name="Delgado-Sanchez P."/>
            <person name="Jimenez-Bremont J.F."/>
            <person name="Guerrero-Gonzalez Mde L."/>
            <person name="Flores J."/>
        </authorList>
    </citation>
    <scope>NUCLEOTIDE SEQUENCE</scope>
    <source>
        <tissue evidence="2">Cladode</tissue>
    </source>
</reference>
<feature type="transmembrane region" description="Helical" evidence="1">
    <location>
        <begin position="6"/>
        <end position="24"/>
    </location>
</feature>
<protein>
    <submittedName>
        <fullName evidence="2">Uncharacterized protein</fullName>
    </submittedName>
</protein>
<dbReference type="AlphaFoldDB" id="A0A7C9DM79"/>
<feature type="transmembrane region" description="Helical" evidence="1">
    <location>
        <begin position="67"/>
        <end position="97"/>
    </location>
</feature>
<dbReference type="EMBL" id="GISG01147587">
    <property type="protein sequence ID" value="MBA4646681.1"/>
    <property type="molecule type" value="Transcribed_RNA"/>
</dbReference>
<evidence type="ECO:0000313" key="2">
    <source>
        <dbReference type="EMBL" id="MBA4646681.1"/>
    </source>
</evidence>
<organism evidence="2">
    <name type="scientific">Opuntia streptacantha</name>
    <name type="common">Prickly pear cactus</name>
    <name type="synonym">Opuntia cardona</name>
    <dbReference type="NCBI Taxonomy" id="393608"/>
    <lineage>
        <taxon>Eukaryota</taxon>
        <taxon>Viridiplantae</taxon>
        <taxon>Streptophyta</taxon>
        <taxon>Embryophyta</taxon>
        <taxon>Tracheophyta</taxon>
        <taxon>Spermatophyta</taxon>
        <taxon>Magnoliopsida</taxon>
        <taxon>eudicotyledons</taxon>
        <taxon>Gunneridae</taxon>
        <taxon>Pentapetalae</taxon>
        <taxon>Caryophyllales</taxon>
        <taxon>Cactineae</taxon>
        <taxon>Cactaceae</taxon>
        <taxon>Opuntioideae</taxon>
        <taxon>Opuntia</taxon>
    </lineage>
</organism>
<proteinExistence type="predicted"/>
<accession>A0A7C9DM79</accession>
<sequence>MPPIQLLILAMVFIATTFPLTRLINQKCGQRPGQDGLLNLAVQFLTGLLKTWHLLLLDSYKKGDLSLIIICIMVVPTLGGQLVVLSLPLAMIMMLLWMNLGY</sequence>
<name>A0A7C9DM79_OPUST</name>
<reference evidence="2" key="2">
    <citation type="submission" date="2020-07" db="EMBL/GenBank/DDBJ databases">
        <authorList>
            <person name="Vera ALvarez R."/>
            <person name="Arias-Moreno D.M."/>
            <person name="Jimenez-Jacinto V."/>
            <person name="Jimenez-Bremont J.F."/>
            <person name="Swaminathan K."/>
            <person name="Moose S.P."/>
            <person name="Guerrero-Gonzalez M.L."/>
            <person name="Marino-Ramirez L."/>
            <person name="Landsman D."/>
            <person name="Rodriguez-Kessler M."/>
            <person name="Delgado-Sanchez P."/>
        </authorList>
    </citation>
    <scope>NUCLEOTIDE SEQUENCE</scope>
    <source>
        <tissue evidence="2">Cladode</tissue>
    </source>
</reference>
<keyword evidence="1" id="KW-1133">Transmembrane helix</keyword>